<evidence type="ECO:0000256" key="5">
    <source>
        <dbReference type="ARBA" id="ARBA00012144"/>
    </source>
</evidence>
<dbReference type="InterPro" id="IPR022459">
    <property type="entry name" value="Lysine_aminomutase"/>
</dbReference>
<gene>
    <name evidence="16" type="ORF">J2Z79_003451</name>
</gene>
<comment type="catalytic activity">
    <reaction evidence="1">
        <text>L-lysine = (3S)-3,6-diaminohexanoate</text>
        <dbReference type="Rhea" id="RHEA:19177"/>
        <dbReference type="ChEBI" id="CHEBI:32551"/>
        <dbReference type="ChEBI" id="CHEBI:57434"/>
        <dbReference type="EC" id="5.4.3.2"/>
    </reaction>
</comment>
<evidence type="ECO:0000313" key="17">
    <source>
        <dbReference type="Proteomes" id="UP001519289"/>
    </source>
</evidence>
<dbReference type="SFLD" id="SFLDF00283">
    <property type="entry name" value="L-lysine_2_3-aminomutase_(LAM"/>
    <property type="match status" value="1"/>
</dbReference>
<evidence type="ECO:0000256" key="2">
    <source>
        <dbReference type="ARBA" id="ARBA00001933"/>
    </source>
</evidence>
<keyword evidence="17" id="KW-1185">Reference proteome</keyword>
<dbReference type="Gene3D" id="6.20.120.40">
    <property type="match status" value="1"/>
</dbReference>
<dbReference type="PANTHER" id="PTHR30538:SF1">
    <property type="entry name" value="L-LYSINE 2,3-AMINOMUTASE"/>
    <property type="match status" value="1"/>
</dbReference>
<reference evidence="16 17" key="1">
    <citation type="submission" date="2021-03" db="EMBL/GenBank/DDBJ databases">
        <title>Genomic Encyclopedia of Type Strains, Phase IV (KMG-IV): sequencing the most valuable type-strain genomes for metagenomic binning, comparative biology and taxonomic classification.</title>
        <authorList>
            <person name="Goeker M."/>
        </authorList>
    </citation>
    <scope>NUCLEOTIDE SEQUENCE [LARGE SCALE GENOMIC DNA]</scope>
    <source>
        <strain evidence="16 17">DSM 27138</strain>
    </source>
</reference>
<protein>
    <recommendedName>
        <fullName evidence="6">L-lysine 2,3-aminomutase</fullName>
        <ecNumber evidence="5">5.4.3.2</ecNumber>
    </recommendedName>
</protein>
<dbReference type="InterPro" id="IPR003739">
    <property type="entry name" value="Lys_aminomutase/Glu_NH3_mut"/>
</dbReference>
<evidence type="ECO:0000256" key="14">
    <source>
        <dbReference type="SAM" id="MobiDB-lite"/>
    </source>
</evidence>
<evidence type="ECO:0000256" key="6">
    <source>
        <dbReference type="ARBA" id="ARBA00022363"/>
    </source>
</evidence>
<name>A0ABS4JWV4_9FIRM</name>
<comment type="cofactor">
    <cofactor evidence="3">
        <name>[4Fe-4S] cluster</name>
        <dbReference type="ChEBI" id="CHEBI:49883"/>
    </cofactor>
</comment>
<dbReference type="CDD" id="cd01335">
    <property type="entry name" value="Radical_SAM"/>
    <property type="match status" value="1"/>
</dbReference>
<dbReference type="Gene3D" id="6.10.140.1170">
    <property type="match status" value="1"/>
</dbReference>
<keyword evidence="10" id="KW-0663">Pyridoxal phosphate</keyword>
<evidence type="ECO:0000256" key="9">
    <source>
        <dbReference type="ARBA" id="ARBA00022723"/>
    </source>
</evidence>
<dbReference type="InterPro" id="IPR058240">
    <property type="entry name" value="rSAM_sf"/>
</dbReference>
<evidence type="ECO:0000313" key="16">
    <source>
        <dbReference type="EMBL" id="MBP2020004.1"/>
    </source>
</evidence>
<evidence type="ECO:0000256" key="12">
    <source>
        <dbReference type="ARBA" id="ARBA00023014"/>
    </source>
</evidence>
<dbReference type="EMBL" id="JAGGLG010000043">
    <property type="protein sequence ID" value="MBP2020004.1"/>
    <property type="molecule type" value="Genomic_DNA"/>
</dbReference>
<organism evidence="16 17">
    <name type="scientific">Symbiobacterium terraclitae</name>
    <dbReference type="NCBI Taxonomy" id="557451"/>
    <lineage>
        <taxon>Bacteria</taxon>
        <taxon>Bacillati</taxon>
        <taxon>Bacillota</taxon>
        <taxon>Clostridia</taxon>
        <taxon>Eubacteriales</taxon>
        <taxon>Symbiobacteriaceae</taxon>
        <taxon>Symbiobacterium</taxon>
    </lineage>
</organism>
<keyword evidence="8" id="KW-0949">S-adenosyl-L-methionine</keyword>
<comment type="similarity">
    <text evidence="4">Belongs to the radical SAM superfamily. KamA family.</text>
</comment>
<evidence type="ECO:0000256" key="7">
    <source>
        <dbReference type="ARBA" id="ARBA00022485"/>
    </source>
</evidence>
<sequence>MLSKPRDWRDIPLWADATEEQWNDWRWQVSHRITNLEQLKQVVNLTEEEEAAVRDSEHLFRLGITPHYATLIDPDDPNCPMRLQAVPKYSELAWADYEMGDPLHEDVDSPVPGITHRYPDRVLFLITHECSLYCRHCTRRRIVGDQEAMSTAMLDRAIAYIREHPEVRDVLISGGDPLAVPDRRLEYVIKNLRAIPHVEIIRIGTRMPVVLPQRITPELVGMLRKYHPIWLNTHFNHPFEVQHPKAREAMERLADAGIPTGNQSVLLKGINDCAVVMRKLVHELVKVRCRPYYIYNCDLSEGLSHFRTTVSKGLAIIEALRGHTSGYAVPTFVVDAPGGGGKIPVMPQYLISQSDGRVILRNFEGKISIYHEGTPEDHVVDDKCTLCGTDHSAIKIGPAAELWAVRRRSGEVDLPSGVTRLGHPSHLITPEQLAQVDQSAPAAPEPEREAGDD</sequence>
<comment type="cofactor">
    <cofactor evidence="2">
        <name>pyridoxal 5'-phosphate</name>
        <dbReference type="ChEBI" id="CHEBI:597326"/>
    </cofactor>
</comment>
<feature type="domain" description="Radical SAM core" evidence="15">
    <location>
        <begin position="116"/>
        <end position="328"/>
    </location>
</feature>
<keyword evidence="12" id="KW-0411">Iron-sulfur</keyword>
<feature type="region of interest" description="Disordered" evidence="14">
    <location>
        <begin position="430"/>
        <end position="453"/>
    </location>
</feature>
<dbReference type="SFLD" id="SFLDS00029">
    <property type="entry name" value="Radical_SAM"/>
    <property type="match status" value="1"/>
</dbReference>
<comment type="caution">
    <text evidence="16">The sequence shown here is derived from an EMBL/GenBank/DDBJ whole genome shotgun (WGS) entry which is preliminary data.</text>
</comment>
<keyword evidence="7" id="KW-0004">4Fe-4S</keyword>
<evidence type="ECO:0000259" key="15">
    <source>
        <dbReference type="PROSITE" id="PS51918"/>
    </source>
</evidence>
<dbReference type="InterPro" id="IPR013785">
    <property type="entry name" value="Aldolase_TIM"/>
</dbReference>
<proteinExistence type="inferred from homology"/>
<dbReference type="Proteomes" id="UP001519289">
    <property type="component" value="Unassembled WGS sequence"/>
</dbReference>
<dbReference type="PANTHER" id="PTHR30538">
    <property type="entry name" value="LYSINE 2,3-AMINOMUTASE-RELATED"/>
    <property type="match status" value="1"/>
</dbReference>
<dbReference type="Pfam" id="PF04055">
    <property type="entry name" value="Radical_SAM"/>
    <property type="match status" value="1"/>
</dbReference>
<keyword evidence="11" id="KW-0408">Iron</keyword>
<accession>A0ABS4JWV4</accession>
<evidence type="ECO:0000256" key="4">
    <source>
        <dbReference type="ARBA" id="ARBA00008703"/>
    </source>
</evidence>
<dbReference type="RefSeq" id="WP_245302940.1">
    <property type="nucleotide sequence ID" value="NZ_JAGGLG010000043.1"/>
</dbReference>
<dbReference type="NCBIfam" id="TIGR03820">
    <property type="entry name" value="lys_2_3_AblA"/>
    <property type="match status" value="1"/>
</dbReference>
<dbReference type="Gene3D" id="3.20.20.70">
    <property type="entry name" value="Aldolase class I"/>
    <property type="match status" value="1"/>
</dbReference>
<dbReference type="NCBIfam" id="TIGR00238">
    <property type="entry name" value="KamA family radical SAM protein"/>
    <property type="match status" value="1"/>
</dbReference>
<dbReference type="SFLD" id="SFLDG01070">
    <property type="entry name" value="PLP-dependent"/>
    <property type="match status" value="1"/>
</dbReference>
<keyword evidence="13 16" id="KW-0413">Isomerase</keyword>
<dbReference type="PROSITE" id="PS51918">
    <property type="entry name" value="RADICAL_SAM"/>
    <property type="match status" value="1"/>
</dbReference>
<dbReference type="Pfam" id="PF12544">
    <property type="entry name" value="LAM_C"/>
    <property type="match status" value="1"/>
</dbReference>
<keyword evidence="9" id="KW-0479">Metal-binding</keyword>
<evidence type="ECO:0000256" key="13">
    <source>
        <dbReference type="ARBA" id="ARBA00023235"/>
    </source>
</evidence>
<dbReference type="SUPFAM" id="SSF102114">
    <property type="entry name" value="Radical SAM enzymes"/>
    <property type="match status" value="1"/>
</dbReference>
<evidence type="ECO:0000256" key="8">
    <source>
        <dbReference type="ARBA" id="ARBA00022691"/>
    </source>
</evidence>
<dbReference type="InterPro" id="IPR025895">
    <property type="entry name" value="LAM_C_dom"/>
</dbReference>
<dbReference type="InterPro" id="IPR007197">
    <property type="entry name" value="rSAM"/>
</dbReference>
<dbReference type="GO" id="GO:0050066">
    <property type="term" value="F:L-lysine 2,3-aminomutase activity"/>
    <property type="evidence" value="ECO:0007669"/>
    <property type="project" value="UniProtKB-EC"/>
</dbReference>
<evidence type="ECO:0000256" key="11">
    <source>
        <dbReference type="ARBA" id="ARBA00023004"/>
    </source>
</evidence>
<dbReference type="EC" id="5.4.3.2" evidence="5"/>
<evidence type="ECO:0000256" key="10">
    <source>
        <dbReference type="ARBA" id="ARBA00022898"/>
    </source>
</evidence>
<evidence type="ECO:0000256" key="1">
    <source>
        <dbReference type="ARBA" id="ARBA00000911"/>
    </source>
</evidence>
<evidence type="ECO:0000256" key="3">
    <source>
        <dbReference type="ARBA" id="ARBA00001966"/>
    </source>
</evidence>